<keyword evidence="2" id="KW-0159">Chromosome partition</keyword>
<dbReference type="InterPro" id="IPR036086">
    <property type="entry name" value="ParB/Sulfiredoxin_sf"/>
</dbReference>
<dbReference type="InterPro" id="IPR003115">
    <property type="entry name" value="ParB_N"/>
</dbReference>
<evidence type="ECO:0000256" key="1">
    <source>
        <dbReference type="ARBA" id="ARBA00006295"/>
    </source>
</evidence>
<proteinExistence type="inferred from homology"/>
<dbReference type="Pfam" id="PF02195">
    <property type="entry name" value="ParB_N"/>
    <property type="match status" value="1"/>
</dbReference>
<sequence>MVKKKAMCSSQTDVPGADIGMIKIRELHDFKEHPFKVERNQELFELRRSIQQEGILVPLLVRKNPDGEGFEIIAGHRRKEAALWAGIKEVPAIICSMDDDQAVIAMIDSNLQREKILPSEKAFAYKMRLQAMNRQGKRKELSSDPLEPKCIEEMVEISLLEADISENGKVNIKMTDSAGGYRSNEQLARMVGESVTQIKRYIRLTKLIPKILDMVDRELLAIRSAVEISFLTEEEQYELHAVMELEQCIPNISQANRLKRMSQQKQLDMDMIYDILQELKPNQREQVKIPFDRIGKYFPPDYTPAQQADLIEKLLKGWAHQNKKKDVQQEI</sequence>
<dbReference type="Pfam" id="PF17762">
    <property type="entry name" value="HTH_ParB"/>
    <property type="match status" value="1"/>
</dbReference>
<organism evidence="4 5">
    <name type="scientific">Mordavella massiliensis</name>
    <dbReference type="NCBI Taxonomy" id="1871024"/>
    <lineage>
        <taxon>Bacteria</taxon>
        <taxon>Bacillati</taxon>
        <taxon>Bacillota</taxon>
        <taxon>Clostridia</taxon>
        <taxon>Eubacteriales</taxon>
        <taxon>Clostridiaceae</taxon>
        <taxon>Mordavella</taxon>
    </lineage>
</organism>
<dbReference type="SUPFAM" id="SSF110849">
    <property type="entry name" value="ParB/Sulfiredoxin"/>
    <property type="match status" value="1"/>
</dbReference>
<accession>A0A938X2F5</accession>
<dbReference type="SUPFAM" id="SSF109709">
    <property type="entry name" value="KorB DNA-binding domain-like"/>
    <property type="match status" value="1"/>
</dbReference>
<evidence type="ECO:0000313" key="4">
    <source>
        <dbReference type="EMBL" id="MBM6826849.1"/>
    </source>
</evidence>
<evidence type="ECO:0000313" key="5">
    <source>
        <dbReference type="Proteomes" id="UP000713880"/>
    </source>
</evidence>
<dbReference type="InterPro" id="IPR050336">
    <property type="entry name" value="Chromosome_partition/occlusion"/>
</dbReference>
<evidence type="ECO:0000259" key="3">
    <source>
        <dbReference type="SMART" id="SM00470"/>
    </source>
</evidence>
<dbReference type="CDD" id="cd16407">
    <property type="entry name" value="ParB_N_like"/>
    <property type="match status" value="1"/>
</dbReference>
<reference evidence="4" key="1">
    <citation type="submission" date="2020-08" db="EMBL/GenBank/DDBJ databases">
        <authorList>
            <person name="Cejkova D."/>
            <person name="Kubasova T."/>
            <person name="Jahodarova E."/>
            <person name="Rychlik I."/>
        </authorList>
    </citation>
    <scope>NUCLEOTIDE SEQUENCE</scope>
    <source>
        <strain evidence="4">An420c</strain>
    </source>
</reference>
<dbReference type="SMART" id="SM00470">
    <property type="entry name" value="ParB"/>
    <property type="match status" value="1"/>
</dbReference>
<gene>
    <name evidence="4" type="ORF">H6A13_07010</name>
</gene>
<dbReference type="GO" id="GO:0005694">
    <property type="term" value="C:chromosome"/>
    <property type="evidence" value="ECO:0007669"/>
    <property type="project" value="TreeGrafter"/>
</dbReference>
<evidence type="ECO:0000256" key="2">
    <source>
        <dbReference type="ARBA" id="ARBA00022829"/>
    </source>
</evidence>
<comment type="similarity">
    <text evidence="1">Belongs to the ParB family.</text>
</comment>
<dbReference type="InterPro" id="IPR004437">
    <property type="entry name" value="ParB/RepB/Spo0J"/>
</dbReference>
<reference evidence="4" key="2">
    <citation type="journal article" date="2021" name="Sci. Rep.">
        <title>The distribution of antibiotic resistance genes in chicken gut microbiota commensals.</title>
        <authorList>
            <person name="Juricova H."/>
            <person name="Matiasovicova J."/>
            <person name="Kubasova T."/>
            <person name="Cejkova D."/>
            <person name="Rychlik I."/>
        </authorList>
    </citation>
    <scope>NUCLEOTIDE SEQUENCE</scope>
    <source>
        <strain evidence="4">An420c</strain>
    </source>
</reference>
<dbReference type="PANTHER" id="PTHR33375:SF1">
    <property type="entry name" value="CHROMOSOME-PARTITIONING PROTEIN PARB-RELATED"/>
    <property type="match status" value="1"/>
</dbReference>
<dbReference type="Proteomes" id="UP000713880">
    <property type="component" value="Unassembled WGS sequence"/>
</dbReference>
<dbReference type="EMBL" id="JACJLV010000018">
    <property type="protein sequence ID" value="MBM6826849.1"/>
    <property type="molecule type" value="Genomic_DNA"/>
</dbReference>
<dbReference type="Gene3D" id="1.10.10.2830">
    <property type="match status" value="1"/>
</dbReference>
<dbReference type="GO" id="GO:0007059">
    <property type="term" value="P:chromosome segregation"/>
    <property type="evidence" value="ECO:0007669"/>
    <property type="project" value="UniProtKB-KW"/>
</dbReference>
<comment type="caution">
    <text evidence="4">The sequence shown here is derived from an EMBL/GenBank/DDBJ whole genome shotgun (WGS) entry which is preliminary data.</text>
</comment>
<dbReference type="PANTHER" id="PTHR33375">
    <property type="entry name" value="CHROMOSOME-PARTITIONING PROTEIN PARB-RELATED"/>
    <property type="match status" value="1"/>
</dbReference>
<dbReference type="NCBIfam" id="TIGR00180">
    <property type="entry name" value="parB_part"/>
    <property type="match status" value="1"/>
</dbReference>
<protein>
    <submittedName>
        <fullName evidence="4">ParB/RepB/Spo0J family partition protein</fullName>
    </submittedName>
</protein>
<dbReference type="InterPro" id="IPR041468">
    <property type="entry name" value="HTH_ParB/Spo0J"/>
</dbReference>
<dbReference type="Gene3D" id="3.90.1530.30">
    <property type="match status" value="1"/>
</dbReference>
<feature type="domain" description="ParB-like N-terminal" evidence="3">
    <location>
        <begin position="20"/>
        <end position="111"/>
    </location>
</feature>
<keyword evidence="5" id="KW-1185">Reference proteome</keyword>
<name>A0A938X2F5_9CLOT</name>
<dbReference type="AlphaFoldDB" id="A0A938X2F5"/>
<dbReference type="RefSeq" id="WP_204908895.1">
    <property type="nucleotide sequence ID" value="NZ_JACJLV010000018.1"/>
</dbReference>
<dbReference type="GO" id="GO:0003677">
    <property type="term" value="F:DNA binding"/>
    <property type="evidence" value="ECO:0007669"/>
    <property type="project" value="InterPro"/>
</dbReference>